<dbReference type="EMBL" id="VFJC01000012">
    <property type="protein sequence ID" value="KAB5558802.1"/>
    <property type="molecule type" value="Genomic_DNA"/>
</dbReference>
<reference evidence="1 2" key="1">
    <citation type="submission" date="2019-06" db="EMBL/GenBank/DDBJ databases">
        <title>A chromosome-scale genome assembly of the striped catfish, Pangasianodon hypophthalmus.</title>
        <authorList>
            <person name="Wen M."/>
            <person name="Zahm M."/>
            <person name="Roques C."/>
            <person name="Cabau C."/>
            <person name="Klopp C."/>
            <person name="Donnadieu C."/>
            <person name="Jouanno E."/>
            <person name="Avarre J.-C."/>
            <person name="Campet M."/>
            <person name="Ha T.T.T."/>
            <person name="Dugue R."/>
            <person name="Lampietro C."/>
            <person name="Louis A."/>
            <person name="Herpin A."/>
            <person name="Echchiki A."/>
            <person name="Berthelot C."/>
            <person name="Parey E."/>
            <person name="Roest-Crollius H."/>
            <person name="Braasch I."/>
            <person name="Postlethwait J."/>
            <person name="Bobe J."/>
            <person name="Montfort J."/>
            <person name="Bouchez O."/>
            <person name="Begum T."/>
            <person name="Schartl M."/>
            <person name="Guiguen Y."/>
        </authorList>
    </citation>
    <scope>NUCLEOTIDE SEQUENCE [LARGE SCALE GENOMIC DNA]</scope>
    <source>
        <strain evidence="1 2">Indonesia</strain>
        <tissue evidence="1">Blood</tissue>
    </source>
</reference>
<organism evidence="1 2">
    <name type="scientific">Pangasianodon hypophthalmus</name>
    <name type="common">Striped catfish</name>
    <name type="synonym">Helicophagus hypophthalmus</name>
    <dbReference type="NCBI Taxonomy" id="310915"/>
    <lineage>
        <taxon>Eukaryota</taxon>
        <taxon>Metazoa</taxon>
        <taxon>Chordata</taxon>
        <taxon>Craniata</taxon>
        <taxon>Vertebrata</taxon>
        <taxon>Euteleostomi</taxon>
        <taxon>Actinopterygii</taxon>
        <taxon>Neopterygii</taxon>
        <taxon>Teleostei</taxon>
        <taxon>Ostariophysi</taxon>
        <taxon>Siluriformes</taxon>
        <taxon>Pangasiidae</taxon>
        <taxon>Pangasianodon</taxon>
    </lineage>
</organism>
<evidence type="ECO:0000313" key="1">
    <source>
        <dbReference type="EMBL" id="KAB5558802.1"/>
    </source>
</evidence>
<accession>A0A5N5MV84</accession>
<dbReference type="Proteomes" id="UP000327468">
    <property type="component" value="Chromosome 11"/>
</dbReference>
<name>A0A5N5MV84_PANHP</name>
<proteinExistence type="predicted"/>
<comment type="caution">
    <text evidence="1">The sequence shown here is derived from an EMBL/GenBank/DDBJ whole genome shotgun (WGS) entry which is preliminary data.</text>
</comment>
<protein>
    <submittedName>
        <fullName evidence="1">Uncharacterized protein</fullName>
    </submittedName>
</protein>
<sequence length="98" mass="10459">MPSDFISLFGTDIDLTSPKSLYSKESVYDLLPRELQLPPCIEQKIAAMSQKSGGGTSSPPTALTSVPRFKVSLSKPEVCCLWTSVPNCSHEAGHAGCS</sequence>
<dbReference type="AlphaFoldDB" id="A0A5N5MV84"/>
<evidence type="ECO:0000313" key="2">
    <source>
        <dbReference type="Proteomes" id="UP000327468"/>
    </source>
</evidence>
<gene>
    <name evidence="1" type="ORF">PHYPO_G00021380</name>
</gene>
<keyword evidence="2" id="KW-1185">Reference proteome</keyword>